<dbReference type="PANTHER" id="PTHR42716:SF2">
    <property type="entry name" value="L-ASPARTATE OXIDASE, CHLOROPLASTIC"/>
    <property type="match status" value="1"/>
</dbReference>
<dbReference type="SUPFAM" id="SSF56425">
    <property type="entry name" value="Succinate dehydrogenase/fumarate reductase flavoprotein, catalytic domain"/>
    <property type="match status" value="1"/>
</dbReference>
<comment type="caution">
    <text evidence="16">The sequence shown here is derived from an EMBL/GenBank/DDBJ whole genome shotgun (WGS) entry which is preliminary data.</text>
</comment>
<comment type="subcellular location">
    <subcellularLocation>
        <location evidence="13">Cytoplasm</location>
    </subcellularLocation>
</comment>
<keyword evidence="9 13" id="KW-0560">Oxidoreductase</keyword>
<dbReference type="InterPro" id="IPR036188">
    <property type="entry name" value="FAD/NAD-bd_sf"/>
</dbReference>
<dbReference type="Gene3D" id="3.90.700.10">
    <property type="entry name" value="Succinate dehydrogenase/fumarate reductase flavoprotein, catalytic domain"/>
    <property type="match status" value="1"/>
</dbReference>
<dbReference type="AlphaFoldDB" id="A0A2H3KQ19"/>
<protein>
    <recommendedName>
        <fullName evidence="5 11">L-aspartate oxidase</fullName>
        <ecNumber evidence="4 11">1.4.3.16</ecNumber>
    </recommendedName>
</protein>
<feature type="domain" description="FAD-dependent oxidoreductase 2 FAD-binding" evidence="14">
    <location>
        <begin position="22"/>
        <end position="392"/>
    </location>
</feature>
<dbReference type="UniPathway" id="UPA00253">
    <property type="reaction ID" value="UER00326"/>
</dbReference>
<dbReference type="InterPro" id="IPR037099">
    <property type="entry name" value="Fum_R/Succ_DH_flav-like_C_sf"/>
</dbReference>
<evidence type="ECO:0000259" key="15">
    <source>
        <dbReference type="Pfam" id="PF02910"/>
    </source>
</evidence>
<dbReference type="PANTHER" id="PTHR42716">
    <property type="entry name" value="L-ASPARTATE OXIDASE"/>
    <property type="match status" value="1"/>
</dbReference>
<dbReference type="GO" id="GO:0034628">
    <property type="term" value="P:'de novo' NAD+ biosynthetic process from L-aspartate"/>
    <property type="evidence" value="ECO:0007669"/>
    <property type="project" value="TreeGrafter"/>
</dbReference>
<accession>A0A2H3KQ19</accession>
<dbReference type="OrthoDB" id="9806724at2"/>
<evidence type="ECO:0000256" key="9">
    <source>
        <dbReference type="ARBA" id="ARBA00023002"/>
    </source>
</evidence>
<keyword evidence="8 13" id="KW-0274">FAD</keyword>
<organism evidence="16 17">
    <name type="scientific">Candidatus Chloroploca asiatica</name>
    <dbReference type="NCBI Taxonomy" id="1506545"/>
    <lineage>
        <taxon>Bacteria</taxon>
        <taxon>Bacillati</taxon>
        <taxon>Chloroflexota</taxon>
        <taxon>Chloroflexia</taxon>
        <taxon>Chloroflexales</taxon>
        <taxon>Chloroflexineae</taxon>
        <taxon>Oscillochloridaceae</taxon>
        <taxon>Candidatus Chloroploca</taxon>
    </lineage>
</organism>
<evidence type="ECO:0000313" key="17">
    <source>
        <dbReference type="Proteomes" id="UP000220922"/>
    </source>
</evidence>
<sequence length="551" mass="57847">MNNLPRYALAALPSVLLNRHTDVLVIGGGAAGLTAALTAAAHADVFVLARGPLFESNSALAQGGIAAALDAADSPRAHVADTLVAGAGLTDEVAATVLANEAPALMCELATRGVPFERADALHFALGLEGGHSARRIVHVGDATGWAVTAALIAEARAHPRIHLLEGWQAVDLLDRQGQIIGALARDPQGQWHRLLAGATVLASGGAGALYGLTSNQPAALGEGIAMAYRAGAEIADMEFVQFHPTVYRMPTGEGFLITEAARGEGGILFATTGERFMPAYDPRAELAPRDIVTRGIYAAMQRTGSDHVLLDLTHLPSARIEQHFPTICARLREHGLDPVRQSIPVAPAAHYLMGGVRTDLTGATSLPGLFAAGEVACTGVHGANRLASNSLLECIVFGRRAGQAALQWADTEGLHREGSHLELLPERTVVLASSPAPAAWRDSLATLMQSYAGPLRDGTGLGEGHVQLTQWPVQAAADDPEAITAVNAAITARLIIRAASLRQESRGGHFRRDFPETSEIWRGHSVQQRSREPATLASLAHFAPIAHAAD</sequence>
<dbReference type="RefSeq" id="WP_097654681.1">
    <property type="nucleotide sequence ID" value="NZ_LYXE01000157.1"/>
</dbReference>
<evidence type="ECO:0000256" key="8">
    <source>
        <dbReference type="ARBA" id="ARBA00022827"/>
    </source>
</evidence>
<dbReference type="FunFam" id="3.90.700.10:FF:000002">
    <property type="entry name" value="L-aspartate oxidase"/>
    <property type="match status" value="1"/>
</dbReference>
<feature type="domain" description="Fumarate reductase/succinate dehydrogenase flavoprotein-like C-terminal" evidence="15">
    <location>
        <begin position="445"/>
        <end position="530"/>
    </location>
</feature>
<dbReference type="EC" id="1.4.3.16" evidence="4 11"/>
<dbReference type="SUPFAM" id="SSF46977">
    <property type="entry name" value="Succinate dehydrogenase/fumarate reductase flavoprotein C-terminal domain"/>
    <property type="match status" value="1"/>
</dbReference>
<dbReference type="PIRSF" id="PIRSF000171">
    <property type="entry name" value="SDHA_APRA_LASPO"/>
    <property type="match status" value="1"/>
</dbReference>
<reference evidence="16 17" key="1">
    <citation type="submission" date="2016-05" db="EMBL/GenBank/DDBJ databases">
        <authorList>
            <person name="Lavstsen T."/>
            <person name="Jespersen J.S."/>
        </authorList>
    </citation>
    <scope>NUCLEOTIDE SEQUENCE [LARGE SCALE GENOMIC DNA]</scope>
    <source>
        <strain evidence="16 17">B7-9</strain>
    </source>
</reference>
<evidence type="ECO:0000256" key="12">
    <source>
        <dbReference type="PIRSR" id="PIRSR000171-1"/>
    </source>
</evidence>
<dbReference type="PRINTS" id="PR00411">
    <property type="entry name" value="PNDRDTASEI"/>
</dbReference>
<comment type="function">
    <text evidence="13">Catalyzes the oxidation of L-aspartate to iminoaspartate.</text>
</comment>
<evidence type="ECO:0000256" key="13">
    <source>
        <dbReference type="RuleBase" id="RU362049"/>
    </source>
</evidence>
<dbReference type="NCBIfam" id="TIGR00551">
    <property type="entry name" value="nadB"/>
    <property type="match status" value="1"/>
</dbReference>
<dbReference type="SUPFAM" id="SSF51905">
    <property type="entry name" value="FAD/NAD(P)-binding domain"/>
    <property type="match status" value="1"/>
</dbReference>
<dbReference type="InterPro" id="IPR005288">
    <property type="entry name" value="NadB"/>
</dbReference>
<feature type="active site" description="Proton acceptor" evidence="12">
    <location>
        <position position="290"/>
    </location>
</feature>
<keyword evidence="7 13" id="KW-0662">Pyridine nucleotide biosynthesis</keyword>
<dbReference type="GO" id="GO:0005737">
    <property type="term" value="C:cytoplasm"/>
    <property type="evidence" value="ECO:0007669"/>
    <property type="project" value="UniProtKB-SubCell"/>
</dbReference>
<evidence type="ECO:0000256" key="6">
    <source>
        <dbReference type="ARBA" id="ARBA00022630"/>
    </source>
</evidence>
<evidence type="ECO:0000256" key="4">
    <source>
        <dbReference type="ARBA" id="ARBA00012173"/>
    </source>
</evidence>
<gene>
    <name evidence="16" type="ORF">A9Q02_04950</name>
</gene>
<evidence type="ECO:0000313" key="16">
    <source>
        <dbReference type="EMBL" id="PDV97256.1"/>
    </source>
</evidence>
<comment type="pathway">
    <text evidence="2 13">Cofactor biosynthesis; NAD(+) biosynthesis; iminoaspartate from L-aspartate (oxidase route): step 1/1.</text>
</comment>
<proteinExistence type="inferred from homology"/>
<name>A0A2H3KQ19_9CHLR</name>
<comment type="catalytic activity">
    <reaction evidence="10">
        <text>L-aspartate + O2 = iminosuccinate + H2O2</text>
        <dbReference type="Rhea" id="RHEA:25876"/>
        <dbReference type="ChEBI" id="CHEBI:15379"/>
        <dbReference type="ChEBI" id="CHEBI:16240"/>
        <dbReference type="ChEBI" id="CHEBI:29991"/>
        <dbReference type="ChEBI" id="CHEBI:77875"/>
        <dbReference type="EC" id="1.4.3.16"/>
    </reaction>
    <physiologicalReaction direction="left-to-right" evidence="10">
        <dbReference type="Rhea" id="RHEA:25877"/>
    </physiologicalReaction>
</comment>
<evidence type="ECO:0000256" key="5">
    <source>
        <dbReference type="ARBA" id="ARBA00021901"/>
    </source>
</evidence>
<dbReference type="GO" id="GO:0008734">
    <property type="term" value="F:L-aspartate oxidase activity"/>
    <property type="evidence" value="ECO:0007669"/>
    <property type="project" value="UniProtKB-UniRule"/>
</dbReference>
<comment type="similarity">
    <text evidence="3 13">Belongs to the FAD-dependent oxidoreductase 2 family. NadB subfamily.</text>
</comment>
<evidence type="ECO:0000256" key="11">
    <source>
        <dbReference type="NCBIfam" id="TIGR00551"/>
    </source>
</evidence>
<dbReference type="Pfam" id="PF00890">
    <property type="entry name" value="FAD_binding_2"/>
    <property type="match status" value="1"/>
</dbReference>
<dbReference type="Gene3D" id="1.20.58.100">
    <property type="entry name" value="Fumarate reductase/succinate dehydrogenase flavoprotein-like, C-terminal domain"/>
    <property type="match status" value="1"/>
</dbReference>
<dbReference type="Gene3D" id="3.50.50.60">
    <property type="entry name" value="FAD/NAD(P)-binding domain"/>
    <property type="match status" value="1"/>
</dbReference>
<evidence type="ECO:0000256" key="2">
    <source>
        <dbReference type="ARBA" id="ARBA00004950"/>
    </source>
</evidence>
<dbReference type="InterPro" id="IPR027477">
    <property type="entry name" value="Succ_DH/fumarate_Rdtase_cat_sf"/>
</dbReference>
<keyword evidence="6 13" id="KW-0285">Flavoprotein</keyword>
<dbReference type="Pfam" id="PF02910">
    <property type="entry name" value="Succ_DH_flav_C"/>
    <property type="match status" value="1"/>
</dbReference>
<dbReference type="PRINTS" id="PR00368">
    <property type="entry name" value="FADPNR"/>
</dbReference>
<dbReference type="InterPro" id="IPR015939">
    <property type="entry name" value="Fum_Rdtase/Succ_DH_flav-like_C"/>
</dbReference>
<keyword evidence="17" id="KW-1185">Reference proteome</keyword>
<dbReference type="GO" id="GO:0033765">
    <property type="term" value="F:steroid dehydrogenase activity, acting on the CH-CH group of donors"/>
    <property type="evidence" value="ECO:0007669"/>
    <property type="project" value="UniProtKB-ARBA"/>
</dbReference>
<evidence type="ECO:0000256" key="1">
    <source>
        <dbReference type="ARBA" id="ARBA00001974"/>
    </source>
</evidence>
<evidence type="ECO:0000256" key="7">
    <source>
        <dbReference type="ARBA" id="ARBA00022642"/>
    </source>
</evidence>
<evidence type="ECO:0000259" key="14">
    <source>
        <dbReference type="Pfam" id="PF00890"/>
    </source>
</evidence>
<dbReference type="InterPro" id="IPR003953">
    <property type="entry name" value="FAD-dep_OxRdtase_2_FAD-bd"/>
</dbReference>
<evidence type="ECO:0000256" key="10">
    <source>
        <dbReference type="ARBA" id="ARBA00048305"/>
    </source>
</evidence>
<evidence type="ECO:0000256" key="3">
    <source>
        <dbReference type="ARBA" id="ARBA00008562"/>
    </source>
</evidence>
<comment type="cofactor">
    <cofactor evidence="1 13">
        <name>FAD</name>
        <dbReference type="ChEBI" id="CHEBI:57692"/>
    </cofactor>
</comment>
<dbReference type="Proteomes" id="UP000220922">
    <property type="component" value="Unassembled WGS sequence"/>
</dbReference>
<dbReference type="EMBL" id="LYXE01000157">
    <property type="protein sequence ID" value="PDV97256.1"/>
    <property type="molecule type" value="Genomic_DNA"/>
</dbReference>